<keyword evidence="5" id="KW-1185">Reference proteome</keyword>
<feature type="region of interest" description="Disordered" evidence="1">
    <location>
        <begin position="1251"/>
        <end position="1271"/>
    </location>
</feature>
<name>A0A3R9MTR9_9BACT</name>
<dbReference type="NCBIfam" id="TIGR01451">
    <property type="entry name" value="B_ant_repeat"/>
    <property type="match status" value="1"/>
</dbReference>
<accession>A0A3R9MTR9</accession>
<dbReference type="RefSeq" id="WP_125419902.1">
    <property type="nucleotide sequence ID" value="NZ_RWIT01000005.1"/>
</dbReference>
<dbReference type="InterPro" id="IPR039448">
    <property type="entry name" value="Beta_helix"/>
</dbReference>
<dbReference type="Pfam" id="PF01345">
    <property type="entry name" value="DUF11"/>
    <property type="match status" value="3"/>
</dbReference>
<protein>
    <submittedName>
        <fullName evidence="4">T9SS C-terminal target domain-containing protein</fullName>
    </submittedName>
</protein>
<proteinExistence type="predicted"/>
<feature type="compositionally biased region" description="Low complexity" evidence="1">
    <location>
        <begin position="460"/>
        <end position="471"/>
    </location>
</feature>
<feature type="compositionally biased region" description="Gly residues" evidence="1">
    <location>
        <begin position="907"/>
        <end position="922"/>
    </location>
</feature>
<dbReference type="Proteomes" id="UP000273500">
    <property type="component" value="Unassembled WGS sequence"/>
</dbReference>
<dbReference type="Pfam" id="PF13229">
    <property type="entry name" value="Beta_helix"/>
    <property type="match status" value="1"/>
</dbReference>
<dbReference type="PROSITE" id="PS51820">
    <property type="entry name" value="PA14"/>
    <property type="match status" value="1"/>
</dbReference>
<dbReference type="InterPro" id="IPR013783">
    <property type="entry name" value="Ig-like_fold"/>
</dbReference>
<reference evidence="4 5" key="1">
    <citation type="submission" date="2018-12" db="EMBL/GenBank/DDBJ databases">
        <authorList>
            <person name="Feng G."/>
            <person name="Zhu H."/>
        </authorList>
    </citation>
    <scope>NUCLEOTIDE SEQUENCE [LARGE SCALE GENOMIC DNA]</scope>
    <source>
        <strain evidence="4 5">KCTC 12533</strain>
    </source>
</reference>
<dbReference type="InterPro" id="IPR011050">
    <property type="entry name" value="Pectin_lyase_fold/virulence"/>
</dbReference>
<feature type="compositionally biased region" description="Gly residues" evidence="1">
    <location>
        <begin position="886"/>
        <end position="897"/>
    </location>
</feature>
<feature type="region of interest" description="Disordered" evidence="1">
    <location>
        <begin position="873"/>
        <end position="929"/>
    </location>
</feature>
<dbReference type="InterPro" id="IPR037524">
    <property type="entry name" value="PA14/GLEYA"/>
</dbReference>
<dbReference type="Pfam" id="PF18962">
    <property type="entry name" value="Por_Secre_tail"/>
    <property type="match status" value="1"/>
</dbReference>
<feature type="compositionally biased region" description="Polar residues" evidence="1">
    <location>
        <begin position="593"/>
        <end position="603"/>
    </location>
</feature>
<keyword evidence="2" id="KW-0732">Signal</keyword>
<evidence type="ECO:0000313" key="4">
    <source>
        <dbReference type="EMBL" id="RSK48276.1"/>
    </source>
</evidence>
<dbReference type="Pfam" id="PF10528">
    <property type="entry name" value="GLEYA"/>
    <property type="match status" value="1"/>
</dbReference>
<dbReference type="InterPro" id="IPR012334">
    <property type="entry name" value="Pectin_lyas_fold"/>
</dbReference>
<dbReference type="SUPFAM" id="SSF49478">
    <property type="entry name" value="Cna protein B-type domain"/>
    <property type="match status" value="1"/>
</dbReference>
<evidence type="ECO:0000259" key="3">
    <source>
        <dbReference type="PROSITE" id="PS51820"/>
    </source>
</evidence>
<feature type="region of interest" description="Disordered" evidence="1">
    <location>
        <begin position="1076"/>
        <end position="1096"/>
    </location>
</feature>
<dbReference type="InterPro" id="IPR001434">
    <property type="entry name" value="OmcB-like_DUF11"/>
</dbReference>
<feature type="region of interest" description="Disordered" evidence="1">
    <location>
        <begin position="452"/>
        <end position="475"/>
    </location>
</feature>
<dbReference type="SMART" id="SM00710">
    <property type="entry name" value="PbH1"/>
    <property type="match status" value="10"/>
</dbReference>
<feature type="compositionally biased region" description="Polar residues" evidence="1">
    <location>
        <begin position="963"/>
        <end position="975"/>
    </location>
</feature>
<dbReference type="InterPro" id="IPR047589">
    <property type="entry name" value="DUF11_rpt"/>
</dbReference>
<dbReference type="SUPFAM" id="SSF51126">
    <property type="entry name" value="Pectin lyase-like"/>
    <property type="match status" value="1"/>
</dbReference>
<feature type="chain" id="PRO_5018615438" evidence="2">
    <location>
        <begin position="28"/>
        <end position="2187"/>
    </location>
</feature>
<gene>
    <name evidence="4" type="ORF">EI291_11120</name>
</gene>
<evidence type="ECO:0000256" key="2">
    <source>
        <dbReference type="SAM" id="SignalP"/>
    </source>
</evidence>
<feature type="domain" description="PA14" evidence="3">
    <location>
        <begin position="45"/>
        <end position="227"/>
    </location>
</feature>
<feature type="region of interest" description="Disordered" evidence="1">
    <location>
        <begin position="577"/>
        <end position="603"/>
    </location>
</feature>
<feature type="signal peptide" evidence="2">
    <location>
        <begin position="1"/>
        <end position="27"/>
    </location>
</feature>
<dbReference type="InterPro" id="IPR026444">
    <property type="entry name" value="Secre_tail"/>
</dbReference>
<dbReference type="InterPro" id="IPR006626">
    <property type="entry name" value="PbH1"/>
</dbReference>
<feature type="region of interest" description="Disordered" evidence="1">
    <location>
        <begin position="945"/>
        <end position="989"/>
    </location>
</feature>
<dbReference type="InterPro" id="IPR018871">
    <property type="entry name" value="GLEYA_adhesin_domain"/>
</dbReference>
<dbReference type="Gene3D" id="2.60.40.10">
    <property type="entry name" value="Immunoglobulins"/>
    <property type="match status" value="1"/>
</dbReference>
<feature type="compositionally biased region" description="Polar residues" evidence="1">
    <location>
        <begin position="1251"/>
        <end position="1268"/>
    </location>
</feature>
<comment type="caution">
    <text evidence="4">The sequence shown here is derived from an EMBL/GenBank/DDBJ whole genome shotgun (WGS) entry which is preliminary data.</text>
</comment>
<sequence>MTTPLPQSVARWLVLAGLVAGSRGGLAQGAPPCSGTYTSSGVNAGSSSGLFGEYYPGTFQTQTGFAATSPVTFFTTTTPGQSRIDATLNFQNTGSGATGTGYNAFGVSQPPASGTATVPTQFSARHRGSVYLKAGGTYTLTLRADDAAYVFLGREATLSQPTPNNAFLQIAGTRTATAAASRTFTAPVTGLYDLQVLYEQRDGNSELRLSYAGGPDNLSARVIPASDLCAGPSGRDYAVNLAPSTSNVTNGNLYNNGTRAALNPGIVAATGFDPDGTVPSYTITSLPTQGQLQYNVNATGAANYQPVSVPFTVASADLGRLAYVAPAYTVPPGTYSFQFRANDNSGAAGNTATYSLPVLDATANLGVTLSSPSTAPQGSLVFFTATISNAGPANASAVTATIQLPTGLTGVTLSNSGTYNASTGVATFPAFALNNAANTTRSIAFTMTGQPVTGTASASDPNFPDPDTNNNQGTSYTAPTQVADVAVALNGPTRVITNQTITYTAVTTNLGPSTATSVAPRAALPANLTGVVVSNGGVYNASSGQVSWPTVNTLAVGQFLAYTVRFNAPATAGTTVSASASATSATANGDPATGNNDGSNGQAQITTDVISTTAAATECVDVESPTPTFQTIPNTYYPGVGTAAEGGTTLTLGPVLSTGSQTPIAAGDLVVIMQMQAAELNTTNTDAYGDGIAGNALAAGNLQNANFRAGLYEYGVVASVSGSTVTLRNPLINSYTSADATASQGQQRFQVIRVPRNFNLTLSGNVTGPRWNGRTGGVVVLDVNGTLNMNGYAIDMAGKGFRGGAGQQLTGAAGVTDSDYRHSNTLTTSANKGEGTAGTPRYLNDADQFVAFRAGTATTPFLDTQVSGLLPASVTDGYPNGDRARGGPGNAGGGGTDGNPASNDQNTGGGGGGNAGRGGQGGNAWNSNDPFGGYGGADFTQATPSRVIMGGGGGAGTTNNGTVQRATGTGSTPTNPVVPENAGIPGPATTNASGVNISGFASSGAAGGGIVLVRAGNFSGTGTINVNGADMPYVAQNDGSGGGGAGGSAVVLVNASNGNVNSPILDGLTILANGGQGGRNTGGGSPHGPGGGGAGGAIFASSRLNAATASNAASNGTTFGFESYGSGVGGADQGQAQTGITRADVPNQIAGCPADVVTTLTSSATTAAPGTPITFTLTMVNNGPGTSLNVVPTITVAPNLPAGAFSSLGGGTYDPATGIVTFPATASLASGTTLTYAVTFSMPAQTITGKSISTADGDSDPRTANNDGTLPAANVRVEPVFDIAGRVFDDVNYGGGAGRPYATAEASALASGVSPDGDGSATGAAGVTVELYNNTGTLVATTTSGSDGLYGFSGIVSSSGTTYTVRVVNSTVRSARSPQTAGLLPVQTFRTQADDLARVGGEAPQLVDAAANTGSQSLAALTSTTQTPQSVATVTFGSSAQINGVDFGFNFSTIVNTLSTGQGSLRQFIRNTNALPNLLLDQAAAAGNDPAAGVETSIFMIADGQAHPGLRAGLVNQLTALGGGSQVASIALNTARDGQLPALTDERTVLDGASQTRNVGNTNATTLGIGGTVGGSATAATTLGQVSGPEVQVVGAPGTSGSEYGLTLAAANLTVSNLAVYGFGNTAGNVTGADVYVTGNAITGTVLTGNVLGTAANAFQDPGSATRSPGSGIYLANFSSATVGAVAATISNNLIGFHGGSGVESQASGSPSTLLISNNEVRGNGLSNTDADGIHLGNYGGLVQGNLLAANQGQGIDLAGSTGSSTISGNTISGNGVGGTATAGIRLAGTANIVLQNVISQNTGAGVLAMATTSVNTISQNSTFDNGTLGIDLLSSADNQQAGSSPYVSRNDNTDADTGGNALLNFPVLTQAVSTASNGNLVLTGYSPTGALIEFFIADANADGFGEGRTYLFSRTEGTGGNTTNTDRGTGSSGYSGLINGVDHGSESSASRFLFQIPVSSLPANVQTALNNGTLRITATATVTAGSNRATSEFSGNILVRPNTPLPVTLTEFVARAAGQDGRLSWQTAQELNNAYFVVERSFDGSSYTEIGRVAGAGTTSQARSYSFLDAGAGRLAPAALAYYRLRQVDTDGTAAFSQVQTVRFAGATAVRVYPVPASTVATLDLLALPLGSYQVQVTDATGRLVLRTSTAGHTELPLPVQQWARGVYFIRISGGTTTHSLRFTRE</sequence>
<dbReference type="EMBL" id="RWIT01000005">
    <property type="protein sequence ID" value="RSK48276.1"/>
    <property type="molecule type" value="Genomic_DNA"/>
</dbReference>
<dbReference type="NCBIfam" id="TIGR04183">
    <property type="entry name" value="Por_Secre_tail"/>
    <property type="match status" value="1"/>
</dbReference>
<feature type="region of interest" description="Disordered" evidence="1">
    <location>
        <begin position="816"/>
        <end position="839"/>
    </location>
</feature>
<evidence type="ECO:0000256" key="1">
    <source>
        <dbReference type="SAM" id="MobiDB-lite"/>
    </source>
</evidence>
<evidence type="ECO:0000313" key="5">
    <source>
        <dbReference type="Proteomes" id="UP000273500"/>
    </source>
</evidence>
<dbReference type="OrthoDB" id="642696at2"/>
<dbReference type="SUPFAM" id="SSF56988">
    <property type="entry name" value="Anthrax protective antigen"/>
    <property type="match status" value="1"/>
</dbReference>
<feature type="compositionally biased region" description="Low complexity" evidence="1">
    <location>
        <begin position="577"/>
        <end position="587"/>
    </location>
</feature>
<organism evidence="4 5">
    <name type="scientific">Hymenobacter rigui</name>
    <dbReference type="NCBI Taxonomy" id="334424"/>
    <lineage>
        <taxon>Bacteria</taxon>
        <taxon>Pseudomonadati</taxon>
        <taxon>Bacteroidota</taxon>
        <taxon>Cytophagia</taxon>
        <taxon>Cytophagales</taxon>
        <taxon>Hymenobacteraceae</taxon>
        <taxon>Hymenobacter</taxon>
    </lineage>
</organism>
<dbReference type="Gene3D" id="2.160.20.10">
    <property type="entry name" value="Single-stranded right-handed beta-helix, Pectin lyase-like"/>
    <property type="match status" value="1"/>
</dbReference>